<dbReference type="AlphaFoldDB" id="A0A699GLM3"/>
<comment type="caution">
    <text evidence="2">The sequence shown here is derived from an EMBL/GenBank/DDBJ whole genome shotgun (WGS) entry which is preliminary data.</text>
</comment>
<feature type="coiled-coil region" evidence="1">
    <location>
        <begin position="290"/>
        <end position="317"/>
    </location>
</feature>
<evidence type="ECO:0000313" key="2">
    <source>
        <dbReference type="EMBL" id="GEV07973.1"/>
    </source>
</evidence>
<sequence length="386" mass="44622">MYVPFVHRTSIVSVLALMETMLYLLHRYFTLPPEETCCSLPPEETGYSLPLEETSRSLHPEETICFLPHEKTSCSLPLEDTSCFLPLEETYCSLPLEETCCSLPPEETSYFLHPEETADDEDRRFMRSGNFNLIKLMNKSTNFYMFEAWLLQTWLLTALIMKHRTCARNENYDEALDLEAYVSKLPIMYPKVNAGSLFNVSLLATTEIYNVMRVFIAGYVWWLVFETSLITTSVEQWMKKLEESDNKRIRFVKETIVLELSILVINEDTEMSKECIRRNKESIQINGIDEHKLANGVEEMKSKVKELESKLNEVQVGGSQQYKVERKLDKGGFYHVFVGHLVCGGIDPVRPCRKGCSYGPPYKIQVDRGNDNQIKDLHEKVMPMLD</sequence>
<dbReference type="EMBL" id="BKCJ010014180">
    <property type="protein sequence ID" value="GEV07973.1"/>
    <property type="molecule type" value="Genomic_DNA"/>
</dbReference>
<evidence type="ECO:0000256" key="1">
    <source>
        <dbReference type="SAM" id="Coils"/>
    </source>
</evidence>
<gene>
    <name evidence="2" type="ORF">Tci_079950</name>
</gene>
<name>A0A699GLM3_TANCI</name>
<organism evidence="2">
    <name type="scientific">Tanacetum cinerariifolium</name>
    <name type="common">Dalmatian daisy</name>
    <name type="synonym">Chrysanthemum cinerariifolium</name>
    <dbReference type="NCBI Taxonomy" id="118510"/>
    <lineage>
        <taxon>Eukaryota</taxon>
        <taxon>Viridiplantae</taxon>
        <taxon>Streptophyta</taxon>
        <taxon>Embryophyta</taxon>
        <taxon>Tracheophyta</taxon>
        <taxon>Spermatophyta</taxon>
        <taxon>Magnoliopsida</taxon>
        <taxon>eudicotyledons</taxon>
        <taxon>Gunneridae</taxon>
        <taxon>Pentapetalae</taxon>
        <taxon>asterids</taxon>
        <taxon>campanulids</taxon>
        <taxon>Asterales</taxon>
        <taxon>Asteraceae</taxon>
        <taxon>Asteroideae</taxon>
        <taxon>Anthemideae</taxon>
        <taxon>Anthemidinae</taxon>
        <taxon>Tanacetum</taxon>
    </lineage>
</organism>
<reference evidence="2" key="1">
    <citation type="journal article" date="2019" name="Sci. Rep.">
        <title>Draft genome of Tanacetum cinerariifolium, the natural source of mosquito coil.</title>
        <authorList>
            <person name="Yamashiro T."/>
            <person name="Shiraishi A."/>
            <person name="Satake H."/>
            <person name="Nakayama K."/>
        </authorList>
    </citation>
    <scope>NUCLEOTIDE SEQUENCE</scope>
</reference>
<keyword evidence="1" id="KW-0175">Coiled coil</keyword>
<proteinExistence type="predicted"/>
<protein>
    <submittedName>
        <fullName evidence="2">Uncharacterized protein</fullName>
    </submittedName>
</protein>
<accession>A0A699GLM3</accession>